<reference evidence="6" key="1">
    <citation type="submission" date="2020-07" db="EMBL/GenBank/DDBJ databases">
        <title>The High-quality genome of the commercially important snow crab, Chionoecetes opilio.</title>
        <authorList>
            <person name="Jeong J.-H."/>
            <person name="Ryu S."/>
        </authorList>
    </citation>
    <scope>NUCLEOTIDE SEQUENCE</scope>
    <source>
        <strain evidence="6">MADBK_172401_WGS</strain>
        <tissue evidence="6">Digestive gland</tissue>
    </source>
</reference>
<evidence type="ECO:0000313" key="6">
    <source>
        <dbReference type="EMBL" id="KAG0714413.1"/>
    </source>
</evidence>
<dbReference type="PROSITE" id="PS51705">
    <property type="entry name" value="G_HFLX"/>
    <property type="match status" value="1"/>
</dbReference>
<dbReference type="InterPro" id="IPR016496">
    <property type="entry name" value="GTPase_HflX"/>
</dbReference>
<dbReference type="GO" id="GO:0046872">
    <property type="term" value="F:metal ion binding"/>
    <property type="evidence" value="ECO:0007669"/>
    <property type="project" value="UniProtKB-KW"/>
</dbReference>
<dbReference type="CDD" id="cd01878">
    <property type="entry name" value="HflX"/>
    <property type="match status" value="1"/>
</dbReference>
<gene>
    <name evidence="6" type="primary">gtpbp6</name>
    <name evidence="6" type="ORF">GWK47_014197</name>
</gene>
<evidence type="ECO:0000259" key="5">
    <source>
        <dbReference type="PROSITE" id="PS51705"/>
    </source>
</evidence>
<dbReference type="GO" id="GO:0005525">
    <property type="term" value="F:GTP binding"/>
    <property type="evidence" value="ECO:0007669"/>
    <property type="project" value="UniProtKB-KW"/>
</dbReference>
<dbReference type="Gene3D" id="3.40.50.11060">
    <property type="entry name" value="GTPase HflX, N-terminal domain"/>
    <property type="match status" value="1"/>
</dbReference>
<dbReference type="PANTHER" id="PTHR10229:SF0">
    <property type="entry name" value="GTP-BINDING PROTEIN 6-RELATED"/>
    <property type="match status" value="1"/>
</dbReference>
<dbReference type="GO" id="GO:0043022">
    <property type="term" value="F:ribosome binding"/>
    <property type="evidence" value="ECO:0007669"/>
    <property type="project" value="TreeGrafter"/>
</dbReference>
<dbReference type="InterPro" id="IPR042108">
    <property type="entry name" value="GTPase_HflX_N_sf"/>
</dbReference>
<dbReference type="EMBL" id="JACEEZ010020552">
    <property type="protein sequence ID" value="KAG0714413.1"/>
    <property type="molecule type" value="Genomic_DNA"/>
</dbReference>
<comment type="caution">
    <text evidence="6">The sequence shown here is derived from an EMBL/GenBank/DDBJ whole genome shotgun (WGS) entry which is preliminary data.</text>
</comment>
<proteinExistence type="predicted"/>
<name>A0A8J4XTG6_CHIOP</name>
<keyword evidence="3" id="KW-0460">Magnesium</keyword>
<keyword evidence="7" id="KW-1185">Reference proteome</keyword>
<keyword evidence="1" id="KW-0479">Metal-binding</keyword>
<evidence type="ECO:0000256" key="3">
    <source>
        <dbReference type="ARBA" id="ARBA00022842"/>
    </source>
</evidence>
<evidence type="ECO:0000256" key="1">
    <source>
        <dbReference type="ARBA" id="ARBA00022723"/>
    </source>
</evidence>
<organism evidence="6 7">
    <name type="scientific">Chionoecetes opilio</name>
    <name type="common">Atlantic snow crab</name>
    <name type="synonym">Cancer opilio</name>
    <dbReference type="NCBI Taxonomy" id="41210"/>
    <lineage>
        <taxon>Eukaryota</taxon>
        <taxon>Metazoa</taxon>
        <taxon>Ecdysozoa</taxon>
        <taxon>Arthropoda</taxon>
        <taxon>Crustacea</taxon>
        <taxon>Multicrustacea</taxon>
        <taxon>Malacostraca</taxon>
        <taxon>Eumalacostraca</taxon>
        <taxon>Eucarida</taxon>
        <taxon>Decapoda</taxon>
        <taxon>Pleocyemata</taxon>
        <taxon>Brachyura</taxon>
        <taxon>Eubrachyura</taxon>
        <taxon>Majoidea</taxon>
        <taxon>Majidae</taxon>
        <taxon>Chionoecetes</taxon>
    </lineage>
</organism>
<evidence type="ECO:0000313" key="7">
    <source>
        <dbReference type="Proteomes" id="UP000770661"/>
    </source>
</evidence>
<dbReference type="AlphaFoldDB" id="A0A8J4XTG6"/>
<dbReference type="InterPro" id="IPR030394">
    <property type="entry name" value="G_HFLX_dom"/>
</dbReference>
<dbReference type="Proteomes" id="UP000770661">
    <property type="component" value="Unassembled WGS sequence"/>
</dbReference>
<dbReference type="SUPFAM" id="SSF52540">
    <property type="entry name" value="P-loop containing nucleoside triphosphate hydrolases"/>
    <property type="match status" value="1"/>
</dbReference>
<dbReference type="Pfam" id="PF13167">
    <property type="entry name" value="GTP-bdg_N"/>
    <property type="match status" value="1"/>
</dbReference>
<keyword evidence="4" id="KW-0342">GTP-binding</keyword>
<accession>A0A8J4XTG6</accession>
<evidence type="ECO:0000256" key="2">
    <source>
        <dbReference type="ARBA" id="ARBA00022741"/>
    </source>
</evidence>
<keyword evidence="2" id="KW-0547">Nucleotide-binding</keyword>
<dbReference type="FunFam" id="3.40.50.300:FF:000886">
    <property type="entry name" value="Putative GTP-binding protein 6"/>
    <property type="match status" value="1"/>
</dbReference>
<dbReference type="PANTHER" id="PTHR10229">
    <property type="entry name" value="GTP-BINDING PROTEIN HFLX"/>
    <property type="match status" value="1"/>
</dbReference>
<dbReference type="InterPro" id="IPR006073">
    <property type="entry name" value="GTP-bd"/>
</dbReference>
<dbReference type="OrthoDB" id="10268034at2759"/>
<protein>
    <submittedName>
        <fullName evidence="6">Putative GTP-binding protein 6</fullName>
    </submittedName>
</protein>
<evidence type="ECO:0000256" key="4">
    <source>
        <dbReference type="ARBA" id="ARBA00023134"/>
    </source>
</evidence>
<dbReference type="InterPro" id="IPR027417">
    <property type="entry name" value="P-loop_NTPase"/>
</dbReference>
<feature type="domain" description="Hflx-type G" evidence="5">
    <location>
        <begin position="315"/>
        <end position="478"/>
    </location>
</feature>
<dbReference type="InterPro" id="IPR025121">
    <property type="entry name" value="GTPase_HflX_N"/>
</dbReference>
<sequence>MACLRRLTVFANNHERFFMSTKIYFTSNNYSWFCDRSLRKWNHIVSRSLFTKESHGHGDVNGHVNTMCSFGKVHVRQFSLTQCDFKKKKMYNKESLSVELEENIIDESLLEDEYFESLRGDARILEFVGSKSRGPERVGVLVLQPWVKWGASKRTDTSGQLLLDEAVALVATLPGVHVVDKEIVPVRTMDRKLIFGSGTLERLVSQARASRNISCVFISVEMLRKAQIIELEEAFGRKVLDRYSVVLGIFRYHAHTKEARLQVALAELPYMRKRLSGEKGHLMIMEREKHLKAALDKLAGVRAIIRQRRTKDSIPTVAVVGYTNSGKTSLIHAITSDARAEGKDQLFATLDVTAHEGRLPCGLEVLFIDTVGFIQDIPTELVASFKATLEDAVYSNVVVHVRDASHPDYELQGAIVTQTLASLPLPEDTPIITVANKIDLETAKPKEELKEAHRVSALKGQGIEDLLHDVEGEVLRVTGRKVWKFSLPTGSREIQWLRRVTGLAYEEMDEADPQTTHILAVLTNQELSAFHRNFGKQ</sequence>
<dbReference type="Gene3D" id="3.40.50.300">
    <property type="entry name" value="P-loop containing nucleotide triphosphate hydrolases"/>
    <property type="match status" value="1"/>
</dbReference>
<dbReference type="Pfam" id="PF01926">
    <property type="entry name" value="MMR_HSR1"/>
    <property type="match status" value="1"/>
</dbReference>
<dbReference type="GO" id="GO:0005737">
    <property type="term" value="C:cytoplasm"/>
    <property type="evidence" value="ECO:0007669"/>
    <property type="project" value="TreeGrafter"/>
</dbReference>